<keyword evidence="5 12" id="KW-0067">ATP-binding</keyword>
<dbReference type="Proteomes" id="UP001224412">
    <property type="component" value="Unassembled WGS sequence"/>
</dbReference>
<comment type="subcellular location">
    <subcellularLocation>
        <location evidence="1">Cell membrane</location>
        <topology evidence="1">Peripheral membrane protein</topology>
        <orientation evidence="1">Cytoplasmic side</orientation>
    </subcellularLocation>
</comment>
<dbReference type="InterPro" id="IPR003439">
    <property type="entry name" value="ABC_transporter-like_ATP-bd"/>
</dbReference>
<dbReference type="PANTHER" id="PTHR42711">
    <property type="entry name" value="ABC TRANSPORTER ATP-BINDING PROTEIN"/>
    <property type="match status" value="1"/>
</dbReference>
<reference evidence="12" key="1">
    <citation type="submission" date="2023-05" db="EMBL/GenBank/DDBJ databases">
        <title>Metabolic capabilities are highly conserved among human nasal-associated Corynebacterium species in pangenomic analyses.</title>
        <authorList>
            <person name="Tran T.H."/>
            <person name="Roberts A.Q."/>
            <person name="Escapa I.F."/>
            <person name="Gao W."/>
            <person name="Conlan S."/>
            <person name="Kong H."/>
            <person name="Segre J.A."/>
            <person name="Kelly M.S."/>
            <person name="Lemon K.P."/>
        </authorList>
    </citation>
    <scope>NUCLEOTIDE SEQUENCE</scope>
    <source>
        <strain evidence="12">KPL2773</strain>
    </source>
</reference>
<dbReference type="EMBL" id="JASNVH010000018">
    <property type="protein sequence ID" value="MDK4307849.1"/>
    <property type="molecule type" value="Genomic_DNA"/>
</dbReference>
<evidence type="ECO:0000256" key="9">
    <source>
        <dbReference type="ARBA" id="ARBA00049985"/>
    </source>
</evidence>
<dbReference type="FunFam" id="3.40.50.300:FF:000589">
    <property type="entry name" value="ABC transporter, ATP-binding subunit"/>
    <property type="match status" value="1"/>
</dbReference>
<sequence>MTDDLLIRMRDVRKNYAAKSGTVHALDGLNLEVAEGTVRGLLGPNGAGKTTTVKVLTTLTRPTSGEVTIDGLDVVRHGHEVRNRIGVSGQNATIDEELTARENLMLVGRLFHLGDKGAKRRTDELLEIFNLEHAANRPIKGFSGGMRRRADLAASLVNDPKILFLDEPTTGLDPAARLSLWEVIKQRVRSGTTLLLTTQYLEEADYLADQISVIDQGKVIAEGTADELKSNVGGQRISVVPVNQADHDSVHSLLDAVAANHGSVTIDGSELSVSVHDGPAALEQVVTKLRAQEIAVHDVGMSRPSLDEVFLDLTGQSVTGETHTENTDAGAVSPAHGTQESVQKGGTN</sequence>
<evidence type="ECO:0000256" key="5">
    <source>
        <dbReference type="ARBA" id="ARBA00022840"/>
    </source>
</evidence>
<organism evidence="12 13">
    <name type="scientific">Corynebacterium pseudodiphtheriticum</name>
    <dbReference type="NCBI Taxonomy" id="37637"/>
    <lineage>
        <taxon>Bacteria</taxon>
        <taxon>Bacillati</taxon>
        <taxon>Actinomycetota</taxon>
        <taxon>Actinomycetes</taxon>
        <taxon>Mycobacteriales</taxon>
        <taxon>Corynebacteriaceae</taxon>
        <taxon>Corynebacterium</taxon>
    </lineage>
</organism>
<dbReference type="GO" id="GO:0005524">
    <property type="term" value="F:ATP binding"/>
    <property type="evidence" value="ECO:0007669"/>
    <property type="project" value="UniProtKB-KW"/>
</dbReference>
<dbReference type="PROSITE" id="PS50893">
    <property type="entry name" value="ABC_TRANSPORTER_2"/>
    <property type="match status" value="1"/>
</dbReference>
<keyword evidence="4" id="KW-0547">Nucleotide-binding</keyword>
<evidence type="ECO:0000256" key="6">
    <source>
        <dbReference type="ARBA" id="ARBA00022967"/>
    </source>
</evidence>
<evidence type="ECO:0000313" key="13">
    <source>
        <dbReference type="Proteomes" id="UP001224412"/>
    </source>
</evidence>
<feature type="region of interest" description="Disordered" evidence="10">
    <location>
        <begin position="320"/>
        <end position="348"/>
    </location>
</feature>
<feature type="domain" description="ABC transporter" evidence="11">
    <location>
        <begin position="7"/>
        <end position="241"/>
    </location>
</feature>
<keyword evidence="8" id="KW-0046">Antibiotic resistance</keyword>
<evidence type="ECO:0000256" key="10">
    <source>
        <dbReference type="SAM" id="MobiDB-lite"/>
    </source>
</evidence>
<comment type="similarity">
    <text evidence="9">Belongs to the ABC transporter superfamily. Drug exporter-1 (DrugE1) (TC 3.A.1.105) family.</text>
</comment>
<evidence type="ECO:0000256" key="4">
    <source>
        <dbReference type="ARBA" id="ARBA00022741"/>
    </source>
</evidence>
<evidence type="ECO:0000256" key="1">
    <source>
        <dbReference type="ARBA" id="ARBA00004413"/>
    </source>
</evidence>
<dbReference type="GO" id="GO:1900753">
    <property type="term" value="P:doxorubicin transport"/>
    <property type="evidence" value="ECO:0007669"/>
    <property type="project" value="InterPro"/>
</dbReference>
<evidence type="ECO:0000313" key="12">
    <source>
        <dbReference type="EMBL" id="MDK4307849.1"/>
    </source>
</evidence>
<gene>
    <name evidence="12" type="ORF">QPX42_09915</name>
</gene>
<dbReference type="InterPro" id="IPR017871">
    <property type="entry name" value="ABC_transporter-like_CS"/>
</dbReference>
<dbReference type="Pfam" id="PF00005">
    <property type="entry name" value="ABC_tran"/>
    <property type="match status" value="1"/>
</dbReference>
<dbReference type="GO" id="GO:0043215">
    <property type="term" value="P:daunorubicin transport"/>
    <property type="evidence" value="ECO:0007669"/>
    <property type="project" value="InterPro"/>
</dbReference>
<dbReference type="GO" id="GO:0046677">
    <property type="term" value="P:response to antibiotic"/>
    <property type="evidence" value="ECO:0007669"/>
    <property type="project" value="UniProtKB-KW"/>
</dbReference>
<accession>A0AAP4BR52</accession>
<dbReference type="InterPro" id="IPR003593">
    <property type="entry name" value="AAA+_ATPase"/>
</dbReference>
<feature type="compositionally biased region" description="Polar residues" evidence="10">
    <location>
        <begin position="336"/>
        <end position="348"/>
    </location>
</feature>
<keyword evidence="6" id="KW-1278">Translocase</keyword>
<dbReference type="PROSITE" id="PS00211">
    <property type="entry name" value="ABC_TRANSPORTER_1"/>
    <property type="match status" value="1"/>
</dbReference>
<evidence type="ECO:0000259" key="11">
    <source>
        <dbReference type="PROSITE" id="PS50893"/>
    </source>
</evidence>
<dbReference type="RefSeq" id="WP_284571349.1">
    <property type="nucleotide sequence ID" value="NZ_JASNUC010000026.1"/>
</dbReference>
<evidence type="ECO:0000256" key="8">
    <source>
        <dbReference type="ARBA" id="ARBA00023251"/>
    </source>
</evidence>
<dbReference type="InterPro" id="IPR005894">
    <property type="entry name" value="DrrA"/>
</dbReference>
<dbReference type="InterPro" id="IPR027417">
    <property type="entry name" value="P-loop_NTPase"/>
</dbReference>
<proteinExistence type="inferred from homology"/>
<dbReference type="Gene3D" id="3.40.50.300">
    <property type="entry name" value="P-loop containing nucleotide triphosphate hydrolases"/>
    <property type="match status" value="1"/>
</dbReference>
<evidence type="ECO:0000256" key="3">
    <source>
        <dbReference type="ARBA" id="ARBA00022475"/>
    </source>
</evidence>
<evidence type="ECO:0000256" key="2">
    <source>
        <dbReference type="ARBA" id="ARBA00022448"/>
    </source>
</evidence>
<keyword evidence="2" id="KW-0813">Transport</keyword>
<protein>
    <submittedName>
        <fullName evidence="12">ATP-binding cassette domain-containing protein</fullName>
    </submittedName>
</protein>
<dbReference type="GO" id="GO:0005886">
    <property type="term" value="C:plasma membrane"/>
    <property type="evidence" value="ECO:0007669"/>
    <property type="project" value="UniProtKB-SubCell"/>
</dbReference>
<keyword evidence="3" id="KW-1003">Cell membrane</keyword>
<dbReference type="InterPro" id="IPR050763">
    <property type="entry name" value="ABC_transporter_ATP-binding"/>
</dbReference>
<comment type="caution">
    <text evidence="12">The sequence shown here is derived from an EMBL/GenBank/DDBJ whole genome shotgun (WGS) entry which is preliminary data.</text>
</comment>
<dbReference type="InterPro" id="IPR025302">
    <property type="entry name" value="DrrA1/2-like_C"/>
</dbReference>
<name>A0AAP4BR52_9CORY</name>
<dbReference type="Pfam" id="PF13732">
    <property type="entry name" value="DrrA1-3_C"/>
    <property type="match status" value="1"/>
</dbReference>
<dbReference type="AlphaFoldDB" id="A0AAP4BR52"/>
<dbReference type="SUPFAM" id="SSF52540">
    <property type="entry name" value="P-loop containing nucleoside triphosphate hydrolases"/>
    <property type="match status" value="1"/>
</dbReference>
<dbReference type="NCBIfam" id="TIGR01188">
    <property type="entry name" value="drrA"/>
    <property type="match status" value="1"/>
</dbReference>
<dbReference type="GO" id="GO:0016887">
    <property type="term" value="F:ATP hydrolysis activity"/>
    <property type="evidence" value="ECO:0007669"/>
    <property type="project" value="InterPro"/>
</dbReference>
<dbReference type="GO" id="GO:0055085">
    <property type="term" value="P:transmembrane transport"/>
    <property type="evidence" value="ECO:0007669"/>
    <property type="project" value="UniProtKB-ARBA"/>
</dbReference>
<evidence type="ECO:0000256" key="7">
    <source>
        <dbReference type="ARBA" id="ARBA00023136"/>
    </source>
</evidence>
<dbReference type="SMART" id="SM00382">
    <property type="entry name" value="AAA"/>
    <property type="match status" value="1"/>
</dbReference>
<keyword evidence="7" id="KW-0472">Membrane</keyword>
<dbReference type="PANTHER" id="PTHR42711:SF19">
    <property type="entry name" value="DOXORUBICIN RESISTANCE ATP-BINDING PROTEIN DRRA"/>
    <property type="match status" value="1"/>
</dbReference>